<keyword evidence="3" id="KW-1185">Reference proteome</keyword>
<name>A0A327QA82_9BACT</name>
<feature type="transmembrane region" description="Helical" evidence="1">
    <location>
        <begin position="36"/>
        <end position="55"/>
    </location>
</feature>
<keyword evidence="1" id="KW-0472">Membrane</keyword>
<evidence type="ECO:0000313" key="3">
    <source>
        <dbReference type="Proteomes" id="UP000249547"/>
    </source>
</evidence>
<dbReference type="AlphaFoldDB" id="A0A327QA82"/>
<dbReference type="RefSeq" id="WP_111599186.1">
    <property type="nucleotide sequence ID" value="NZ_QLLL01000007.1"/>
</dbReference>
<keyword evidence="1" id="KW-0812">Transmembrane</keyword>
<gene>
    <name evidence="2" type="ORF">LX64_03762</name>
</gene>
<keyword evidence="1" id="KW-1133">Transmembrane helix</keyword>
<evidence type="ECO:0000256" key="1">
    <source>
        <dbReference type="SAM" id="Phobius"/>
    </source>
</evidence>
<reference evidence="2 3" key="1">
    <citation type="submission" date="2018-06" db="EMBL/GenBank/DDBJ databases">
        <title>Genomic Encyclopedia of Archaeal and Bacterial Type Strains, Phase II (KMG-II): from individual species to whole genera.</title>
        <authorList>
            <person name="Goeker M."/>
        </authorList>
    </citation>
    <scope>NUCLEOTIDE SEQUENCE [LARGE SCALE GENOMIC DNA]</scope>
    <source>
        <strain evidence="2 3">DSM 23857</strain>
    </source>
</reference>
<comment type="caution">
    <text evidence="2">The sequence shown here is derived from an EMBL/GenBank/DDBJ whole genome shotgun (WGS) entry which is preliminary data.</text>
</comment>
<protein>
    <submittedName>
        <fullName evidence="2">Uncharacterized protein</fullName>
    </submittedName>
</protein>
<feature type="transmembrane region" description="Helical" evidence="1">
    <location>
        <begin position="12"/>
        <end position="30"/>
    </location>
</feature>
<sequence>MHHQPTSLPKIAGISSLIIGIAALVLAYLIKEPKTALTIGAIGLAVSSISALYTRRTTTEDLQLSVAGIIYSLFACAVGYAFM</sequence>
<proteinExistence type="predicted"/>
<dbReference type="EMBL" id="QLLL01000007">
    <property type="protein sequence ID" value="RAJ01546.1"/>
    <property type="molecule type" value="Genomic_DNA"/>
</dbReference>
<evidence type="ECO:0000313" key="2">
    <source>
        <dbReference type="EMBL" id="RAJ01546.1"/>
    </source>
</evidence>
<feature type="transmembrane region" description="Helical" evidence="1">
    <location>
        <begin position="62"/>
        <end position="82"/>
    </location>
</feature>
<accession>A0A327QA82</accession>
<organism evidence="2 3">
    <name type="scientific">Chitinophaga skermanii</name>
    <dbReference type="NCBI Taxonomy" id="331697"/>
    <lineage>
        <taxon>Bacteria</taxon>
        <taxon>Pseudomonadati</taxon>
        <taxon>Bacteroidota</taxon>
        <taxon>Chitinophagia</taxon>
        <taxon>Chitinophagales</taxon>
        <taxon>Chitinophagaceae</taxon>
        <taxon>Chitinophaga</taxon>
    </lineage>
</organism>
<dbReference type="Proteomes" id="UP000249547">
    <property type="component" value="Unassembled WGS sequence"/>
</dbReference>
<dbReference type="OrthoDB" id="675661at2"/>